<evidence type="ECO:0000313" key="3">
    <source>
        <dbReference type="WBParaSite" id="jg12066"/>
    </source>
</evidence>
<sequence>MLEGGRLTRPIGRDGSDLKIAGSQRPEILGDMCLDMSYDSKSKLLMLAFDFAVDAVLLYFGPRVLDYTVWPLNSTISASQNLQRLQDTNNLKAGVGPGRLYLRTCISSDKSLLSSMKKSRVVERRTLESIRLDCSQLFSSSSTSSKPSRTYQEDDKSPIPKINNQANDPTKLPPKPPKSRSHQVPAAANQRISFKPTGQEDNFEGHGHSLSVSSASASSSTVTTPNWKMAGTNSTPTPTPALDAGGNTPGKTAGNFFFPSTSSAGVSATEKEPSKLSEHMKLHMTKIHIAAM</sequence>
<evidence type="ECO:0000256" key="1">
    <source>
        <dbReference type="SAM" id="MobiDB-lite"/>
    </source>
</evidence>
<proteinExistence type="predicted"/>
<name>A0A915CTT6_9BILA</name>
<feature type="compositionally biased region" description="Low complexity" evidence="1">
    <location>
        <begin position="211"/>
        <end position="224"/>
    </location>
</feature>
<organism evidence="2 3">
    <name type="scientific">Ditylenchus dipsaci</name>
    <dbReference type="NCBI Taxonomy" id="166011"/>
    <lineage>
        <taxon>Eukaryota</taxon>
        <taxon>Metazoa</taxon>
        <taxon>Ecdysozoa</taxon>
        <taxon>Nematoda</taxon>
        <taxon>Chromadorea</taxon>
        <taxon>Rhabditida</taxon>
        <taxon>Tylenchina</taxon>
        <taxon>Tylenchomorpha</taxon>
        <taxon>Sphaerularioidea</taxon>
        <taxon>Anguinidae</taxon>
        <taxon>Anguininae</taxon>
        <taxon>Ditylenchus</taxon>
    </lineage>
</organism>
<reference evidence="3" key="1">
    <citation type="submission" date="2022-11" db="UniProtKB">
        <authorList>
            <consortium name="WormBaseParasite"/>
        </authorList>
    </citation>
    <scope>IDENTIFICATION</scope>
</reference>
<protein>
    <submittedName>
        <fullName evidence="3">Uncharacterized protein</fullName>
    </submittedName>
</protein>
<dbReference type="AlphaFoldDB" id="A0A915CTT6"/>
<feature type="compositionally biased region" description="Low complexity" evidence="1">
    <location>
        <begin position="138"/>
        <end position="148"/>
    </location>
</feature>
<keyword evidence="2" id="KW-1185">Reference proteome</keyword>
<dbReference type="Proteomes" id="UP000887574">
    <property type="component" value="Unplaced"/>
</dbReference>
<dbReference type="WBParaSite" id="jg12066">
    <property type="protein sequence ID" value="jg12066"/>
    <property type="gene ID" value="jg12066"/>
</dbReference>
<feature type="region of interest" description="Disordered" evidence="1">
    <location>
        <begin position="138"/>
        <end position="275"/>
    </location>
</feature>
<evidence type="ECO:0000313" key="2">
    <source>
        <dbReference type="Proteomes" id="UP000887574"/>
    </source>
</evidence>
<accession>A0A915CTT6</accession>